<evidence type="ECO:0000259" key="1">
    <source>
        <dbReference type="Pfam" id="PF13649"/>
    </source>
</evidence>
<dbReference type="Pfam" id="PF13649">
    <property type="entry name" value="Methyltransf_25"/>
    <property type="match status" value="1"/>
</dbReference>
<comment type="caution">
    <text evidence="2">The sequence shown here is derived from an EMBL/GenBank/DDBJ whole genome shotgun (WGS) entry which is preliminary data.</text>
</comment>
<protein>
    <submittedName>
        <fullName evidence="2">Methyltransferase domain-containing protein</fullName>
    </submittedName>
</protein>
<organism evidence="2 3">
    <name type="scientific">Methanocalculus taiwanensis</name>
    <dbReference type="NCBI Taxonomy" id="106207"/>
    <lineage>
        <taxon>Archaea</taxon>
        <taxon>Methanobacteriati</taxon>
        <taxon>Methanobacteriota</taxon>
        <taxon>Stenosarchaea group</taxon>
        <taxon>Methanomicrobia</taxon>
        <taxon>Methanomicrobiales</taxon>
        <taxon>Methanocalculaceae</taxon>
        <taxon>Methanocalculus</taxon>
    </lineage>
</organism>
<dbReference type="GO" id="GO:0008168">
    <property type="term" value="F:methyltransferase activity"/>
    <property type="evidence" value="ECO:0007669"/>
    <property type="project" value="UniProtKB-KW"/>
</dbReference>
<proteinExistence type="predicted"/>
<dbReference type="SUPFAM" id="SSF53335">
    <property type="entry name" value="S-adenosyl-L-methionine-dependent methyltransferases"/>
    <property type="match status" value="1"/>
</dbReference>
<dbReference type="AlphaFoldDB" id="A0ABD4TFB5"/>
<dbReference type="CDD" id="cd02440">
    <property type="entry name" value="AdoMet_MTases"/>
    <property type="match status" value="1"/>
</dbReference>
<keyword evidence="2" id="KW-0808">Transferase</keyword>
<sequence>MVHHTTIDWNDAWKRQQREHERCGTRDRQSNIWETIDAARMFARMWKNDTGGRIRKTIEDLPLTPNSRVLDIGSGPGTIAFPISKLVAHVTAVEPSEGMCTVFSEMIREEGCNTIRLVRKRWEDVDIQEDLEPPYDVVFASYSLNVPDLRDAIEKMQEASSKYIAIYWFTGESTWDAMSRDLWPQLHGLDFVPAPTCDLIYNLLYSMGIYPNIEVFPLEHNNSFDSLDDAVTHFSGRVFADGDEQKACVRRYLRERVMHHNDQIIIPGHSVRVRIWWEKGDPGA</sequence>
<keyword evidence="3" id="KW-1185">Reference proteome</keyword>
<dbReference type="PANTHER" id="PTHR43667:SF2">
    <property type="entry name" value="FATTY ACID C-METHYL TRANSFERASE"/>
    <property type="match status" value="1"/>
</dbReference>
<reference evidence="2 3" key="1">
    <citation type="submission" date="2019-08" db="EMBL/GenBank/DDBJ databases">
        <authorList>
            <person name="Chen S.-C."/>
            <person name="Lai M.-C."/>
            <person name="You Y.-T."/>
        </authorList>
    </citation>
    <scope>NUCLEOTIDE SEQUENCE [LARGE SCALE GENOMIC DNA]</scope>
    <source>
        <strain evidence="2 3">P2F9704a</strain>
    </source>
</reference>
<feature type="domain" description="Methyltransferase" evidence="1">
    <location>
        <begin position="69"/>
        <end position="158"/>
    </location>
</feature>
<gene>
    <name evidence="2" type="ORF">FTO68_00095</name>
</gene>
<dbReference type="Gene3D" id="3.40.50.150">
    <property type="entry name" value="Vaccinia Virus protein VP39"/>
    <property type="match status" value="1"/>
</dbReference>
<evidence type="ECO:0000313" key="3">
    <source>
        <dbReference type="Proteomes" id="UP001524383"/>
    </source>
</evidence>
<evidence type="ECO:0000313" key="2">
    <source>
        <dbReference type="EMBL" id="MCQ1537411.1"/>
    </source>
</evidence>
<dbReference type="InterPro" id="IPR041698">
    <property type="entry name" value="Methyltransf_25"/>
</dbReference>
<dbReference type="RefSeq" id="WP_255331314.1">
    <property type="nucleotide sequence ID" value="NZ_VOTZ01000001.1"/>
</dbReference>
<name>A0ABD4TFB5_9EURY</name>
<dbReference type="PANTHER" id="PTHR43667">
    <property type="entry name" value="CYCLOPROPANE-FATTY-ACYL-PHOSPHOLIPID SYNTHASE"/>
    <property type="match status" value="1"/>
</dbReference>
<accession>A0ABD4TFB5</accession>
<dbReference type="InterPro" id="IPR029063">
    <property type="entry name" value="SAM-dependent_MTases_sf"/>
</dbReference>
<dbReference type="InterPro" id="IPR050723">
    <property type="entry name" value="CFA/CMAS"/>
</dbReference>
<dbReference type="GO" id="GO:0032259">
    <property type="term" value="P:methylation"/>
    <property type="evidence" value="ECO:0007669"/>
    <property type="project" value="UniProtKB-KW"/>
</dbReference>
<keyword evidence="2" id="KW-0489">Methyltransferase</keyword>
<dbReference type="Proteomes" id="UP001524383">
    <property type="component" value="Unassembled WGS sequence"/>
</dbReference>
<dbReference type="EMBL" id="VOTZ01000001">
    <property type="protein sequence ID" value="MCQ1537411.1"/>
    <property type="molecule type" value="Genomic_DNA"/>
</dbReference>